<keyword evidence="2" id="KW-0503">Monooxygenase</keyword>
<gene>
    <name evidence="2" type="ORF">BN59_01914</name>
</gene>
<accession>A0A078KT47</accession>
<sequence>MKLLKEEPRHFSQWLHDRQESSDFPPRYYFGHYIQERFATAENNAKKVTITSLREHQVKAILPRARHQYQILAWYQSQEVSYKAHFVVLASGHLPATLFADYQALTNFQPNPWNLNAYNNLSSHSHVAIIGSHLSAIDVALKLSSQNHQGRISMVSRNGLLSAVRSQQHKHQMQFLTSDNIRRILNQKDPRELLPELIHLFSKEMGPYLPNPSLSETLTKLKKIAPLKRLNWEIRNAETNRLNWQLVLSSFYQLLYRLWPKIPFACQSEFLEKHASLMFSFLCAFPLKSAYILQAMMQRQQLSVHKGFIGIEPCSGQFLIHLKQQRPLICDYLICATGSGTQAAAQPLLAEMLKRKIIKEHPLGGICINPTNHQILTDKQEHPGFYALGDLVKGARFRIIELGQIVEQAALISQHILKSFSPATS</sequence>
<proteinExistence type="predicted"/>
<dbReference type="InterPro" id="IPR052189">
    <property type="entry name" value="L-asp_N-monooxygenase_NS-form"/>
</dbReference>
<organism evidence="2 3">
    <name type="scientific">Legionella massiliensis</name>
    <dbReference type="NCBI Taxonomy" id="1034943"/>
    <lineage>
        <taxon>Bacteria</taxon>
        <taxon>Pseudomonadati</taxon>
        <taxon>Pseudomonadota</taxon>
        <taxon>Gammaproteobacteria</taxon>
        <taxon>Legionellales</taxon>
        <taxon>Legionellaceae</taxon>
        <taxon>Legionella</taxon>
    </lineage>
</organism>
<dbReference type="PANTHER" id="PTHR40254:SF1">
    <property type="entry name" value="BLR0577 PROTEIN"/>
    <property type="match status" value="1"/>
</dbReference>
<dbReference type="PANTHER" id="PTHR40254">
    <property type="entry name" value="BLR0577 PROTEIN"/>
    <property type="match status" value="1"/>
</dbReference>
<evidence type="ECO:0000259" key="1">
    <source>
        <dbReference type="Pfam" id="PF13454"/>
    </source>
</evidence>
<keyword evidence="2" id="KW-0560">Oxidoreductase</keyword>
<dbReference type="STRING" id="1034943.BN59_01914"/>
<protein>
    <submittedName>
        <fullName evidence="2">Lysine/ornithine N-monooxygenase</fullName>
    </submittedName>
</protein>
<evidence type="ECO:0000313" key="2">
    <source>
        <dbReference type="EMBL" id="CDZ77630.1"/>
    </source>
</evidence>
<dbReference type="InterPro" id="IPR038732">
    <property type="entry name" value="HpyO/CreE_NAD-binding"/>
</dbReference>
<dbReference type="GO" id="GO:0004497">
    <property type="term" value="F:monooxygenase activity"/>
    <property type="evidence" value="ECO:0007669"/>
    <property type="project" value="UniProtKB-KW"/>
</dbReference>
<dbReference type="SUPFAM" id="SSF51905">
    <property type="entry name" value="FAD/NAD(P)-binding domain"/>
    <property type="match status" value="1"/>
</dbReference>
<dbReference type="AlphaFoldDB" id="A0A078KT47"/>
<evidence type="ECO:0000313" key="3">
    <source>
        <dbReference type="Proteomes" id="UP000044071"/>
    </source>
</evidence>
<reference evidence="2 3" key="1">
    <citation type="submission" date="2014-06" db="EMBL/GenBank/DDBJ databases">
        <authorList>
            <person name="Urmite Genomes Urmite Genomes"/>
        </authorList>
    </citation>
    <scope>NUCLEOTIDE SEQUENCE [LARGE SCALE GENOMIC DNA]</scope>
</reference>
<dbReference type="eggNOG" id="COG4529">
    <property type="taxonomic scope" value="Bacteria"/>
</dbReference>
<dbReference type="InterPro" id="IPR036188">
    <property type="entry name" value="FAD/NAD-bd_sf"/>
</dbReference>
<dbReference type="EMBL" id="CCSB01000002">
    <property type="protein sequence ID" value="CDZ77630.1"/>
    <property type="molecule type" value="Genomic_DNA"/>
</dbReference>
<keyword evidence="3" id="KW-1185">Reference proteome</keyword>
<feature type="domain" description="FAD-dependent urate hydroxylase HpyO/Asp monooxygenase CreE-like FAD/NAD(P)-binding" evidence="1">
    <location>
        <begin position="1"/>
        <end position="93"/>
    </location>
</feature>
<dbReference type="Gene3D" id="3.50.50.60">
    <property type="entry name" value="FAD/NAD(P)-binding domain"/>
    <property type="match status" value="1"/>
</dbReference>
<dbReference type="Proteomes" id="UP000044071">
    <property type="component" value="Unassembled WGS sequence"/>
</dbReference>
<dbReference type="Pfam" id="PF13454">
    <property type="entry name" value="NAD_binding_9"/>
    <property type="match status" value="1"/>
</dbReference>
<name>A0A078KT47_9GAMM</name>